<sequence>MAAGRSEQDAIMGAPHASRPALERYAQPAALAMRSRIGDNAATLPVSQDLPMKDQLVELITLISSGCMRDEDIARIADEAAQAYADPQAFLAANPDVNYDDDFPIPLGEWVVVGSLPDTVLFQADDGEQLFEQIRSSFGPDVPFVLTAKQLAKSDLLSQLRRIQVQMSALYPEKGGYVLVDFSEPLDDELQVVLVYSADLARVLELAVAVGIYAAPAYETLLAESQAEGEAQ</sequence>
<protein>
    <submittedName>
        <fullName evidence="1">Uncharacterized protein</fullName>
    </submittedName>
</protein>
<keyword evidence="2" id="KW-1185">Reference proteome</keyword>
<evidence type="ECO:0000313" key="2">
    <source>
        <dbReference type="Proteomes" id="UP000243359"/>
    </source>
</evidence>
<evidence type="ECO:0000313" key="1">
    <source>
        <dbReference type="EMBL" id="SDS70463.1"/>
    </source>
</evidence>
<reference evidence="2" key="1">
    <citation type="submission" date="2016-10" db="EMBL/GenBank/DDBJ databases">
        <authorList>
            <person name="Varghese N."/>
            <person name="Submissions S."/>
        </authorList>
    </citation>
    <scope>NUCLEOTIDE SEQUENCE [LARGE SCALE GENOMIC DNA]</scope>
    <source>
        <strain evidence="2">KCTC 32247</strain>
    </source>
</reference>
<organism evidence="1 2">
    <name type="scientific">Pseudomonas oryzae</name>
    <dbReference type="NCBI Taxonomy" id="1392877"/>
    <lineage>
        <taxon>Bacteria</taxon>
        <taxon>Pseudomonadati</taxon>
        <taxon>Pseudomonadota</taxon>
        <taxon>Gammaproteobacteria</taxon>
        <taxon>Pseudomonadales</taxon>
        <taxon>Pseudomonadaceae</taxon>
        <taxon>Pseudomonas</taxon>
    </lineage>
</organism>
<accession>A0A1H1UDD7</accession>
<dbReference type="Proteomes" id="UP000243359">
    <property type="component" value="Chromosome I"/>
</dbReference>
<gene>
    <name evidence="1" type="ORF">SAMN05216221_2422</name>
</gene>
<name>A0A1H1UDD7_9PSED</name>
<proteinExistence type="predicted"/>
<dbReference type="AlphaFoldDB" id="A0A1H1UDD7"/>
<dbReference type="EMBL" id="LT629751">
    <property type="protein sequence ID" value="SDS70463.1"/>
    <property type="molecule type" value="Genomic_DNA"/>
</dbReference>